<dbReference type="Proteomes" id="UP000765507">
    <property type="component" value="Unassembled WGS sequence"/>
</dbReference>
<sequence>RSKPQGRGWAPKRNPAGCMLSGRAPPRWPPPRAMRSRPREGRSRPAPGRYKAQGGWGKQPPSYSGELSGDPSLRTRGAEPLPRFCDLPDLWPEMETMQELIPFAKEMLSQKPSRKMVKIYMLGSMLAFFGVVISLVETVCSPFTAEEQLQEEEEEKRPPPTKAHMVPQKQGDLIVEKSKEQGVMQRNLVIRQRAS</sequence>
<evidence type="ECO:0000256" key="2">
    <source>
        <dbReference type="SAM" id="Phobius"/>
    </source>
</evidence>
<name>A0A8T1SRL4_CHESE</name>
<organism evidence="3 4">
    <name type="scientific">Chelydra serpentina</name>
    <name type="common">Snapping turtle</name>
    <name type="synonym">Testudo serpentina</name>
    <dbReference type="NCBI Taxonomy" id="8475"/>
    <lineage>
        <taxon>Eukaryota</taxon>
        <taxon>Metazoa</taxon>
        <taxon>Chordata</taxon>
        <taxon>Craniata</taxon>
        <taxon>Vertebrata</taxon>
        <taxon>Euteleostomi</taxon>
        <taxon>Archelosauria</taxon>
        <taxon>Testudinata</taxon>
        <taxon>Testudines</taxon>
        <taxon>Cryptodira</taxon>
        <taxon>Durocryptodira</taxon>
        <taxon>Americhelydia</taxon>
        <taxon>Chelydroidea</taxon>
        <taxon>Chelydridae</taxon>
        <taxon>Chelydra</taxon>
    </lineage>
</organism>
<comment type="caution">
    <text evidence="3">The sequence shown here is derived from an EMBL/GenBank/DDBJ whole genome shotgun (WGS) entry which is preliminary data.</text>
</comment>
<evidence type="ECO:0000313" key="3">
    <source>
        <dbReference type="EMBL" id="KAG6931508.1"/>
    </source>
</evidence>
<feature type="non-terminal residue" evidence="3">
    <location>
        <position position="195"/>
    </location>
</feature>
<protein>
    <submittedName>
        <fullName evidence="3">G0/G1 switch 2</fullName>
    </submittedName>
</protein>
<dbReference type="AlphaFoldDB" id="A0A8T1SRL4"/>
<keyword evidence="2" id="KW-0812">Transmembrane</keyword>
<dbReference type="OrthoDB" id="9373743at2759"/>
<dbReference type="Pfam" id="PF15103">
    <property type="entry name" value="G0-G1_switch_2"/>
    <property type="match status" value="1"/>
</dbReference>
<keyword evidence="4" id="KW-1185">Reference proteome</keyword>
<gene>
    <name evidence="3" type="primary">G0S2</name>
    <name evidence="3" type="ORF">G0U57_001707</name>
</gene>
<dbReference type="PANTHER" id="PTHR15570">
    <property type="entry name" value="G0/G1 SWITCH PROTEIN 2"/>
    <property type="match status" value="1"/>
</dbReference>
<feature type="region of interest" description="Disordered" evidence="1">
    <location>
        <begin position="1"/>
        <end position="79"/>
    </location>
</feature>
<evidence type="ECO:0000313" key="4">
    <source>
        <dbReference type="Proteomes" id="UP000765507"/>
    </source>
</evidence>
<feature type="region of interest" description="Disordered" evidence="1">
    <location>
        <begin position="147"/>
        <end position="174"/>
    </location>
</feature>
<reference evidence="3 4" key="1">
    <citation type="journal article" date="2020" name="G3 (Bethesda)">
        <title>Draft Genome of the Common Snapping Turtle, Chelydra serpentina, a Model for Phenotypic Plasticity in Reptiles.</title>
        <authorList>
            <person name="Das D."/>
            <person name="Singh S.K."/>
            <person name="Bierstedt J."/>
            <person name="Erickson A."/>
            <person name="Galli G.L.J."/>
            <person name="Crossley D.A. 2nd"/>
            <person name="Rhen T."/>
        </authorList>
    </citation>
    <scope>NUCLEOTIDE SEQUENCE [LARGE SCALE GENOMIC DNA]</scope>
    <source>
        <strain evidence="3">KW</strain>
    </source>
</reference>
<proteinExistence type="predicted"/>
<evidence type="ECO:0000256" key="1">
    <source>
        <dbReference type="SAM" id="MobiDB-lite"/>
    </source>
</evidence>
<keyword evidence="2" id="KW-0472">Membrane</keyword>
<dbReference type="EMBL" id="JAHGAV010000120">
    <property type="protein sequence ID" value="KAG6931508.1"/>
    <property type="molecule type" value="Genomic_DNA"/>
</dbReference>
<dbReference type="InterPro" id="IPR016821">
    <property type="entry name" value="G0S2"/>
</dbReference>
<feature type="transmembrane region" description="Helical" evidence="2">
    <location>
        <begin position="117"/>
        <end position="136"/>
    </location>
</feature>
<keyword evidence="2" id="KW-1133">Transmembrane helix</keyword>
<accession>A0A8T1SRL4</accession>
<dbReference type="PANTHER" id="PTHR15570:SF2">
    <property type="entry name" value="G0_G1 SWITCH PROTEIN 2"/>
    <property type="match status" value="1"/>
</dbReference>